<protein>
    <recommendedName>
        <fullName evidence="2">HTH marR-type domain-containing protein</fullName>
    </recommendedName>
</protein>
<organism evidence="1">
    <name type="scientific">marine sediment metagenome</name>
    <dbReference type="NCBI Taxonomy" id="412755"/>
    <lineage>
        <taxon>unclassified sequences</taxon>
        <taxon>metagenomes</taxon>
        <taxon>ecological metagenomes</taxon>
    </lineage>
</organism>
<evidence type="ECO:0008006" key="2">
    <source>
        <dbReference type="Google" id="ProtNLM"/>
    </source>
</evidence>
<proteinExistence type="predicted"/>
<reference evidence="1" key="1">
    <citation type="journal article" date="2015" name="Nature">
        <title>Complex archaea that bridge the gap between prokaryotes and eukaryotes.</title>
        <authorList>
            <person name="Spang A."/>
            <person name="Saw J.H."/>
            <person name="Jorgensen S.L."/>
            <person name="Zaremba-Niedzwiedzka K."/>
            <person name="Martijn J."/>
            <person name="Lind A.E."/>
            <person name="van Eijk R."/>
            <person name="Schleper C."/>
            <person name="Guy L."/>
            <person name="Ettema T.J."/>
        </authorList>
    </citation>
    <scope>NUCLEOTIDE SEQUENCE</scope>
</reference>
<sequence>MDKELEESLKECGMKSAKARCIAALADHDELVGKEIQAATGLPQPTVSLIMRNMAEQDWAESQKAKNRGRTGASAKAWKLKGGPARVIHEASLQFLADLNKHEVAVERLLRIQRRYEELVQ</sequence>
<dbReference type="SUPFAM" id="SSF46785">
    <property type="entry name" value="Winged helix' DNA-binding domain"/>
    <property type="match status" value="1"/>
</dbReference>
<comment type="caution">
    <text evidence="1">The sequence shown here is derived from an EMBL/GenBank/DDBJ whole genome shotgun (WGS) entry which is preliminary data.</text>
</comment>
<evidence type="ECO:0000313" key="1">
    <source>
        <dbReference type="EMBL" id="KKN69138.1"/>
    </source>
</evidence>
<accession>A0A0F9VTP1</accession>
<dbReference type="Gene3D" id="1.10.10.10">
    <property type="entry name" value="Winged helix-like DNA-binding domain superfamily/Winged helix DNA-binding domain"/>
    <property type="match status" value="1"/>
</dbReference>
<gene>
    <name evidence="1" type="ORF">LCGC14_0444270</name>
</gene>
<name>A0A0F9VTP1_9ZZZZ</name>
<dbReference type="AlphaFoldDB" id="A0A0F9VTP1"/>
<dbReference type="EMBL" id="LAZR01000432">
    <property type="protein sequence ID" value="KKN69138.1"/>
    <property type="molecule type" value="Genomic_DNA"/>
</dbReference>
<dbReference type="InterPro" id="IPR036388">
    <property type="entry name" value="WH-like_DNA-bd_sf"/>
</dbReference>
<dbReference type="InterPro" id="IPR036390">
    <property type="entry name" value="WH_DNA-bd_sf"/>
</dbReference>